<dbReference type="EMBL" id="CP007142">
    <property type="protein sequence ID" value="AJQ94092.1"/>
    <property type="molecule type" value="Genomic_DNA"/>
</dbReference>
<name>A0A0C5VHE9_9GAMM</name>
<dbReference type="KEGG" id="gsn:YC6258_02048"/>
<dbReference type="AlphaFoldDB" id="A0A0C5VHE9"/>
<gene>
    <name evidence="1" type="ORF">YC6258_02048</name>
</gene>
<evidence type="ECO:0000313" key="1">
    <source>
        <dbReference type="EMBL" id="AJQ94092.1"/>
    </source>
</evidence>
<keyword evidence="2" id="KW-1185">Reference proteome</keyword>
<organism evidence="1 2">
    <name type="scientific">Gynuella sunshinyii YC6258</name>
    <dbReference type="NCBI Taxonomy" id="1445510"/>
    <lineage>
        <taxon>Bacteria</taxon>
        <taxon>Pseudomonadati</taxon>
        <taxon>Pseudomonadota</taxon>
        <taxon>Gammaproteobacteria</taxon>
        <taxon>Oceanospirillales</taxon>
        <taxon>Saccharospirillaceae</taxon>
        <taxon>Gynuella</taxon>
    </lineage>
</organism>
<dbReference type="Proteomes" id="UP000032266">
    <property type="component" value="Chromosome"/>
</dbReference>
<evidence type="ECO:0000313" key="2">
    <source>
        <dbReference type="Proteomes" id="UP000032266"/>
    </source>
</evidence>
<accession>A0A0C5VHE9</accession>
<reference evidence="1 2" key="1">
    <citation type="submission" date="2014-01" db="EMBL/GenBank/DDBJ databases">
        <title>Full genme sequencing of cellulolytic bacterium Gynuella sunshinyii YC6258T gen. nov., sp. nov.</title>
        <authorList>
            <person name="Khan H."/>
            <person name="Chung E.J."/>
            <person name="Chung Y.R."/>
        </authorList>
    </citation>
    <scope>NUCLEOTIDE SEQUENCE [LARGE SCALE GENOMIC DNA]</scope>
    <source>
        <strain evidence="1 2">YC6258</strain>
    </source>
</reference>
<protein>
    <submittedName>
        <fullName evidence="1">Uncharacterized protein</fullName>
    </submittedName>
</protein>
<proteinExistence type="predicted"/>
<sequence length="134" mass="16158">MWFRNFKRQYEHVWVQISEIDAGIFKSHLEFKVQAWDETDKEFKHKPYSSWNLIRMQQDMSDKDKYLVEIPLAGLNPQQMQEEIESWLEDDELEIGIKFAYFSEVDGDEYLLKTDLDDDIPARLDIEAYKPFLN</sequence>
<dbReference type="HOGENOM" id="CLU_1893261_0_0_6"/>